<evidence type="ECO:0000313" key="2">
    <source>
        <dbReference type="EMBL" id="VVE85075.1"/>
    </source>
</evidence>
<evidence type="ECO:0000313" key="3">
    <source>
        <dbReference type="Proteomes" id="UP000335538"/>
    </source>
</evidence>
<proteinExistence type="predicted"/>
<gene>
    <name evidence="2" type="ORF">PSP31121_05066</name>
</gene>
<feature type="region of interest" description="Disordered" evidence="1">
    <location>
        <begin position="235"/>
        <end position="267"/>
    </location>
</feature>
<dbReference type="Proteomes" id="UP000335538">
    <property type="component" value="Unassembled WGS sequence"/>
</dbReference>
<evidence type="ECO:0000256" key="1">
    <source>
        <dbReference type="SAM" id="MobiDB-lite"/>
    </source>
</evidence>
<organism evidence="2 3">
    <name type="scientific">Pandoraea sputorum</name>
    <dbReference type="NCBI Taxonomy" id="93222"/>
    <lineage>
        <taxon>Bacteria</taxon>
        <taxon>Pseudomonadati</taxon>
        <taxon>Pseudomonadota</taxon>
        <taxon>Betaproteobacteria</taxon>
        <taxon>Burkholderiales</taxon>
        <taxon>Burkholderiaceae</taxon>
        <taxon>Pandoraea</taxon>
    </lineage>
</organism>
<sequence>MALGKTENLRAVCADLAERILGREGHPPAPVTISRVGDDHCCALGFTDINPALTPEARGKAVLERRAVHLAPTLAGIGGEVLAAHAAALEMAALLGEREFATLEQSATERATNHQMRGAPASTTQIALGQDGEVLVHKTAQWAHYLDRRGGAVGSRLHGAPVLKASYVTGFRLTRTENPLRRTDASGVNQFALHGNVRRWRLETPDAEPKATLTRRTFLDAILPGRARPIRRASLHLEPPDWSDERPWETSPSAPPDRGPPVEAADTPRAPARLLHGEARRLQAISSNSQVPDGAVELTIVTDASAASAALKTHGAELPPPLVINRISAGPALDFGRYCLAWVRQAIVDSSTRIDAEARQEKNEVVKQKLQEQVNQYETIVDAYRAKFRRELAVPFNPSQPFKPFSTQQCLSYLHDSLEASTGNYSEMAYVAAAFSPSSARNFPVEQGFQGCDAKVNIYKSKPLYGGNHVVCVVALNDNGN</sequence>
<name>A0A5E5BJ51_9BURK</name>
<dbReference type="RefSeq" id="WP_150811223.1">
    <property type="nucleotide sequence ID" value="NZ_CABPSR010000023.1"/>
</dbReference>
<accession>A0A5E5BJ51</accession>
<reference evidence="2 3" key="1">
    <citation type="submission" date="2019-08" db="EMBL/GenBank/DDBJ databases">
        <authorList>
            <person name="Peeters C."/>
        </authorList>
    </citation>
    <scope>NUCLEOTIDE SEQUENCE [LARGE SCALE GENOMIC DNA]</scope>
    <source>
        <strain evidence="2 3">LMG 31121</strain>
    </source>
</reference>
<protein>
    <submittedName>
        <fullName evidence="2">Uncharacterized protein</fullName>
    </submittedName>
</protein>
<dbReference type="EMBL" id="CABPSR010000023">
    <property type="protein sequence ID" value="VVE85075.1"/>
    <property type="molecule type" value="Genomic_DNA"/>
</dbReference>
<dbReference type="AlphaFoldDB" id="A0A5E5BJ51"/>